<evidence type="ECO:0000313" key="3">
    <source>
        <dbReference type="EMBL" id="QIB66061.1"/>
    </source>
</evidence>
<feature type="domain" description="Acetophenone carboxylase-like C-terminal" evidence="2">
    <location>
        <begin position="117"/>
        <end position="289"/>
    </location>
</feature>
<dbReference type="GO" id="GO:0006749">
    <property type="term" value="P:glutathione metabolic process"/>
    <property type="evidence" value="ECO:0007669"/>
    <property type="project" value="TreeGrafter"/>
</dbReference>
<sequence length="297" mass="31527">MRLNVDRAREAIGRAIAEPLGISVEAAARRIKQVVDGNMGEAVAGVAGRLDSGARPLVVAYGGAGGLHACDIAAAANLPRVIMTPFSAVSSAYSSSLMDAGHLYYRRVAEPLGADLASQAIATAVKEMRDEAVKDMRGEGFQEAAVTISLQLFVCVLDGIQEVMIQAPADFYAEQASMELVLAEAGQALTAVGEDPGRGMQLVTVALMAQAPVPHYRLAELPEQKSDLSVAEKCRRPLYLGSIGDYRECPVYDRERLVRGAVIPGPALVESGQTTILVSEGWKMTLDKFNNALLEGV</sequence>
<dbReference type="InterPro" id="IPR045079">
    <property type="entry name" value="Oxoprolinase-like"/>
</dbReference>
<protein>
    <submittedName>
        <fullName evidence="3">Uncharacterized protein</fullName>
    </submittedName>
</protein>
<dbReference type="InterPro" id="IPR002821">
    <property type="entry name" value="Hydantoinase_A"/>
</dbReference>
<proteinExistence type="predicted"/>
<evidence type="ECO:0000259" key="2">
    <source>
        <dbReference type="Pfam" id="PF19278"/>
    </source>
</evidence>
<dbReference type="Pfam" id="PF01968">
    <property type="entry name" value="Hydantoinase_A"/>
    <property type="match status" value="1"/>
</dbReference>
<dbReference type="InterPro" id="IPR049517">
    <property type="entry name" value="ACX-like_C"/>
</dbReference>
<accession>A0A6C0U1Y2</accession>
<feature type="domain" description="Hydantoinase A/oxoprolinase" evidence="1">
    <location>
        <begin position="1"/>
        <end position="97"/>
    </location>
</feature>
<evidence type="ECO:0000313" key="4">
    <source>
        <dbReference type="Proteomes" id="UP000477680"/>
    </source>
</evidence>
<gene>
    <name evidence="3" type="ORF">G3T16_12195</name>
</gene>
<dbReference type="EMBL" id="CP048711">
    <property type="protein sequence ID" value="QIB66061.1"/>
    <property type="molecule type" value="Genomic_DNA"/>
</dbReference>
<dbReference type="Proteomes" id="UP000477680">
    <property type="component" value="Chromosome"/>
</dbReference>
<dbReference type="PANTHER" id="PTHR11365:SF23">
    <property type="entry name" value="HYPOTHETICAL 5-OXOPROLINASE (EUROFUNG)-RELATED"/>
    <property type="match status" value="1"/>
</dbReference>
<dbReference type="AlphaFoldDB" id="A0A6C0U1Y2"/>
<dbReference type="KEGG" id="kim:G3T16_12195"/>
<organism evidence="3 4">
    <name type="scientific">Kineobactrum salinum</name>
    <dbReference type="NCBI Taxonomy" id="2708301"/>
    <lineage>
        <taxon>Bacteria</taxon>
        <taxon>Pseudomonadati</taxon>
        <taxon>Pseudomonadota</taxon>
        <taxon>Gammaproteobacteria</taxon>
        <taxon>Cellvibrionales</taxon>
        <taxon>Halieaceae</taxon>
        <taxon>Kineobactrum</taxon>
    </lineage>
</organism>
<reference evidence="3 4" key="1">
    <citation type="submission" date="2020-02" db="EMBL/GenBank/DDBJ databases">
        <title>Genome sequencing for Kineobactrum sp. M2.</title>
        <authorList>
            <person name="Park S.-J."/>
        </authorList>
    </citation>
    <scope>NUCLEOTIDE SEQUENCE [LARGE SCALE GENOMIC DNA]</scope>
    <source>
        <strain evidence="3 4">M2</strain>
    </source>
</reference>
<keyword evidence="4" id="KW-1185">Reference proteome</keyword>
<dbReference type="PANTHER" id="PTHR11365">
    <property type="entry name" value="5-OXOPROLINASE RELATED"/>
    <property type="match status" value="1"/>
</dbReference>
<dbReference type="GO" id="GO:0017168">
    <property type="term" value="F:5-oxoprolinase (ATP-hydrolyzing) activity"/>
    <property type="evidence" value="ECO:0007669"/>
    <property type="project" value="TreeGrafter"/>
</dbReference>
<name>A0A6C0U1Y2_9GAMM</name>
<dbReference type="Pfam" id="PF19278">
    <property type="entry name" value="Hydant_A_C"/>
    <property type="match status" value="1"/>
</dbReference>
<evidence type="ECO:0000259" key="1">
    <source>
        <dbReference type="Pfam" id="PF01968"/>
    </source>
</evidence>
<dbReference type="GO" id="GO:0005829">
    <property type="term" value="C:cytosol"/>
    <property type="evidence" value="ECO:0007669"/>
    <property type="project" value="TreeGrafter"/>
</dbReference>